<organism evidence="10 11">
    <name type="scientific">Actinotalea lenta</name>
    <dbReference type="NCBI Taxonomy" id="3064654"/>
    <lineage>
        <taxon>Bacteria</taxon>
        <taxon>Bacillati</taxon>
        <taxon>Actinomycetota</taxon>
        <taxon>Actinomycetes</taxon>
        <taxon>Micrococcales</taxon>
        <taxon>Cellulomonadaceae</taxon>
        <taxon>Actinotalea</taxon>
    </lineage>
</organism>
<dbReference type="InterPro" id="IPR052170">
    <property type="entry name" value="M29_Exopeptidase"/>
</dbReference>
<reference evidence="10 11" key="1">
    <citation type="submission" date="2023-07" db="EMBL/GenBank/DDBJ databases">
        <title>Description of novel actinomycetes strains, isolated from tidal flat sediment.</title>
        <authorList>
            <person name="Lu C."/>
        </authorList>
    </citation>
    <scope>NUCLEOTIDE SEQUENCE [LARGE SCALE GENOMIC DNA]</scope>
    <source>
        <strain evidence="10 11">SYSU T00b441</strain>
    </source>
</reference>
<keyword evidence="5 10" id="KW-0031">Aminopeptidase</keyword>
<dbReference type="SUPFAM" id="SSF144052">
    <property type="entry name" value="Thermophilic metalloprotease-like"/>
    <property type="match status" value="1"/>
</dbReference>
<name>A0ABT9DDB3_9CELL</name>
<dbReference type="InterPro" id="IPR035097">
    <property type="entry name" value="M29_N-terminal"/>
</dbReference>
<dbReference type="PRINTS" id="PR00919">
    <property type="entry name" value="THERMOPTASE"/>
</dbReference>
<evidence type="ECO:0000313" key="11">
    <source>
        <dbReference type="Proteomes" id="UP001232536"/>
    </source>
</evidence>
<proteinExistence type="inferred from homology"/>
<evidence type="ECO:0000256" key="6">
    <source>
        <dbReference type="ARBA" id="ARBA00022670"/>
    </source>
</evidence>
<sequence length="366" mass="39515">MSGEIDWARIGALVADGVQLAAGDRVSVFTTDSSVMAAVSAFVEEGWRRGAVVQVLATDERFDASALRHAPTEVLEQAMPLEAAAMQWSDVHVSFRAMTSPVVQAPPERIAALRHGRGLVSTMRWESTRWALVRVPTPQWAEAMGLDGETLVREWGASFDADWADAGRRMQALCDRLDQARRVVVEDAHGRLELTTAGRTWVPFSGSANWPDGEVATAPVETQVEGSIRFPGALSFGGVMVRDLELDFEKGHVVAERAAEGVAFVRDLLDGDEGARRVGELGIGTNAALTTMTGDLLIDEKILGTMHIALGRAYPQCGGVNSSALHWDIVKDLRGVRGSLRFDDTWLVKDGVVQDLLREASVGTAG</sequence>
<keyword evidence="9" id="KW-0482">Metalloprotease</keyword>
<dbReference type="PANTHER" id="PTHR34448:SF1">
    <property type="entry name" value="BLL6088 PROTEIN"/>
    <property type="match status" value="1"/>
</dbReference>
<dbReference type="RefSeq" id="WP_304602059.1">
    <property type="nucleotide sequence ID" value="NZ_JAUQYP010000002.1"/>
</dbReference>
<dbReference type="EMBL" id="JAUQYP010000002">
    <property type="protein sequence ID" value="MDO8108354.1"/>
    <property type="molecule type" value="Genomic_DNA"/>
</dbReference>
<comment type="caution">
    <text evidence="10">The sequence shown here is derived from an EMBL/GenBank/DDBJ whole genome shotgun (WGS) entry which is preliminary data.</text>
</comment>
<dbReference type="PANTHER" id="PTHR34448">
    <property type="entry name" value="AMINOPEPTIDASE"/>
    <property type="match status" value="1"/>
</dbReference>
<evidence type="ECO:0000313" key="10">
    <source>
        <dbReference type="EMBL" id="MDO8108354.1"/>
    </source>
</evidence>
<evidence type="ECO:0000256" key="8">
    <source>
        <dbReference type="ARBA" id="ARBA00022801"/>
    </source>
</evidence>
<dbReference type="Proteomes" id="UP001232536">
    <property type="component" value="Unassembled WGS sequence"/>
</dbReference>
<evidence type="ECO:0000256" key="4">
    <source>
        <dbReference type="ARBA" id="ARBA00008236"/>
    </source>
</evidence>
<comment type="cofactor">
    <cofactor evidence="1">
        <name>Co(2+)</name>
        <dbReference type="ChEBI" id="CHEBI:48828"/>
    </cofactor>
</comment>
<dbReference type="GO" id="GO:0004177">
    <property type="term" value="F:aminopeptidase activity"/>
    <property type="evidence" value="ECO:0007669"/>
    <property type="project" value="UniProtKB-KW"/>
</dbReference>
<keyword evidence="8 10" id="KW-0378">Hydrolase</keyword>
<evidence type="ECO:0000256" key="7">
    <source>
        <dbReference type="ARBA" id="ARBA00022723"/>
    </source>
</evidence>
<dbReference type="Pfam" id="PF02073">
    <property type="entry name" value="Peptidase_M29"/>
    <property type="match status" value="1"/>
</dbReference>
<evidence type="ECO:0000256" key="2">
    <source>
        <dbReference type="ARBA" id="ARBA00001946"/>
    </source>
</evidence>
<comment type="similarity">
    <text evidence="4">Belongs to the peptidase M29 family.</text>
</comment>
<gene>
    <name evidence="10" type="ORF">Q6348_14240</name>
</gene>
<accession>A0ABT9DDB3</accession>
<dbReference type="InterPro" id="IPR000787">
    <property type="entry name" value="Peptidase_M29"/>
</dbReference>
<evidence type="ECO:0000256" key="5">
    <source>
        <dbReference type="ARBA" id="ARBA00022438"/>
    </source>
</evidence>
<keyword evidence="6" id="KW-0645">Protease</keyword>
<dbReference type="EC" id="3.4.11.-" evidence="10"/>
<evidence type="ECO:0000256" key="1">
    <source>
        <dbReference type="ARBA" id="ARBA00001941"/>
    </source>
</evidence>
<comment type="cofactor">
    <cofactor evidence="2">
        <name>Mg(2+)</name>
        <dbReference type="ChEBI" id="CHEBI:18420"/>
    </cofactor>
</comment>
<comment type="cofactor">
    <cofactor evidence="3">
        <name>Zn(2+)</name>
        <dbReference type="ChEBI" id="CHEBI:29105"/>
    </cofactor>
</comment>
<keyword evidence="11" id="KW-1185">Reference proteome</keyword>
<dbReference type="Gene3D" id="3.40.1830.10">
    <property type="entry name" value="Thermophilic metalloprotease (M29)"/>
    <property type="match status" value="1"/>
</dbReference>
<keyword evidence="7" id="KW-0479">Metal-binding</keyword>
<evidence type="ECO:0000256" key="9">
    <source>
        <dbReference type="ARBA" id="ARBA00023049"/>
    </source>
</evidence>
<protein>
    <submittedName>
        <fullName evidence="10">Aminopeptidase</fullName>
        <ecNumber evidence="10">3.4.11.-</ecNumber>
    </submittedName>
</protein>
<evidence type="ECO:0000256" key="3">
    <source>
        <dbReference type="ARBA" id="ARBA00001947"/>
    </source>
</evidence>